<name>A0ABN8KFL3_9HYPH</name>
<comment type="caution">
    <text evidence="1">The sequence shown here is derived from an EMBL/GenBank/DDBJ whole genome shotgun (WGS) entry which is preliminary data.</text>
</comment>
<evidence type="ECO:0000313" key="1">
    <source>
        <dbReference type="EMBL" id="CAH2408544.1"/>
    </source>
</evidence>
<keyword evidence="2" id="KW-1185">Reference proteome</keyword>
<accession>A0ABN8KFL3</accession>
<dbReference type="Proteomes" id="UP001153050">
    <property type="component" value="Unassembled WGS sequence"/>
</dbReference>
<dbReference type="EMBL" id="CAKXZT010000168">
    <property type="protein sequence ID" value="CAH2408544.1"/>
    <property type="molecule type" value="Genomic_DNA"/>
</dbReference>
<evidence type="ECO:0008006" key="3">
    <source>
        <dbReference type="Google" id="ProtNLM"/>
    </source>
</evidence>
<gene>
    <name evidence="1" type="ORF">MES5069_70162</name>
</gene>
<reference evidence="1 2" key="1">
    <citation type="submission" date="2022-03" db="EMBL/GenBank/DDBJ databases">
        <authorList>
            <person name="Brunel B."/>
        </authorList>
    </citation>
    <scope>NUCLEOTIDE SEQUENCE [LARGE SCALE GENOMIC DNA]</scope>
    <source>
        <strain evidence="1">STM5069sample</strain>
    </source>
</reference>
<protein>
    <recommendedName>
        <fullName evidence="3">Lytic murein transglycosylase</fullName>
    </recommendedName>
</protein>
<evidence type="ECO:0000313" key="2">
    <source>
        <dbReference type="Proteomes" id="UP001153050"/>
    </source>
</evidence>
<sequence>MTTVDGGAAPHCPAGHFFPYSDGEKDTFAKDFANLQRCGKDAEVAASSFSPSLYGEKMPAGR</sequence>
<proteinExistence type="predicted"/>
<organism evidence="1 2">
    <name type="scientific">Mesorhizobium escarrei</name>
    <dbReference type="NCBI Taxonomy" id="666018"/>
    <lineage>
        <taxon>Bacteria</taxon>
        <taxon>Pseudomonadati</taxon>
        <taxon>Pseudomonadota</taxon>
        <taxon>Alphaproteobacteria</taxon>
        <taxon>Hyphomicrobiales</taxon>
        <taxon>Phyllobacteriaceae</taxon>
        <taxon>Mesorhizobium</taxon>
    </lineage>
</organism>